<proteinExistence type="predicted"/>
<dbReference type="GO" id="GO:0070897">
    <property type="term" value="P:transcription preinitiation complex assembly"/>
    <property type="evidence" value="ECO:0007669"/>
    <property type="project" value="InterPro"/>
</dbReference>
<keyword evidence="1" id="KW-0805">Transcription regulation</keyword>
<feature type="domain" description="TFIIB-type" evidence="4">
    <location>
        <begin position="8"/>
        <end position="40"/>
    </location>
</feature>
<evidence type="ECO:0000256" key="3">
    <source>
        <dbReference type="PROSITE-ProRule" id="PRU00469"/>
    </source>
</evidence>
<keyword evidence="3" id="KW-0863">Zinc-finger</keyword>
<dbReference type="Pfam" id="PF00382">
    <property type="entry name" value="TFIIB"/>
    <property type="match status" value="2"/>
</dbReference>
<gene>
    <name evidence="5" type="ORF">GUJ93_ZPchr0013g37477</name>
</gene>
<reference evidence="5" key="2">
    <citation type="submission" date="2021-02" db="EMBL/GenBank/DDBJ databases">
        <authorList>
            <person name="Kimball J.A."/>
            <person name="Haas M.W."/>
            <person name="Macchietto M."/>
            <person name="Kono T."/>
            <person name="Duquette J."/>
            <person name="Shao M."/>
        </authorList>
    </citation>
    <scope>NUCLEOTIDE SEQUENCE</scope>
    <source>
        <tissue evidence="5">Fresh leaf tissue</tissue>
    </source>
</reference>
<dbReference type="InterPro" id="IPR000812">
    <property type="entry name" value="TFIIB"/>
</dbReference>
<keyword evidence="3" id="KW-0862">Zinc</keyword>
<dbReference type="PROSITE" id="PS51134">
    <property type="entry name" value="ZF_TFIIB"/>
    <property type="match status" value="1"/>
</dbReference>
<evidence type="ECO:0000313" key="5">
    <source>
        <dbReference type="EMBL" id="KAG8100216.1"/>
    </source>
</evidence>
<evidence type="ECO:0000256" key="2">
    <source>
        <dbReference type="ARBA" id="ARBA00023163"/>
    </source>
</evidence>
<dbReference type="AlphaFoldDB" id="A0A8J5WYB0"/>
<protein>
    <recommendedName>
        <fullName evidence="4">TFIIB-type domain-containing protein</fullName>
    </recommendedName>
</protein>
<dbReference type="InterPro" id="IPR013150">
    <property type="entry name" value="TFIIB_cyclin"/>
</dbReference>
<evidence type="ECO:0000313" key="6">
    <source>
        <dbReference type="Proteomes" id="UP000729402"/>
    </source>
</evidence>
<dbReference type="EMBL" id="JAAALK010000079">
    <property type="protein sequence ID" value="KAG8100216.1"/>
    <property type="molecule type" value="Genomic_DNA"/>
</dbReference>
<keyword evidence="3" id="KW-0479">Metal-binding</keyword>
<dbReference type="InterPro" id="IPR013137">
    <property type="entry name" value="Znf_TFIIB"/>
</dbReference>
<accession>A0A8J5WYB0</accession>
<dbReference type="GO" id="GO:0017025">
    <property type="term" value="F:TBP-class protein binding"/>
    <property type="evidence" value="ECO:0007669"/>
    <property type="project" value="InterPro"/>
</dbReference>
<dbReference type="GO" id="GO:0005634">
    <property type="term" value="C:nucleus"/>
    <property type="evidence" value="ECO:0007669"/>
    <property type="project" value="TreeGrafter"/>
</dbReference>
<dbReference type="OrthoDB" id="25790at2759"/>
<organism evidence="5 6">
    <name type="scientific">Zizania palustris</name>
    <name type="common">Northern wild rice</name>
    <dbReference type="NCBI Taxonomy" id="103762"/>
    <lineage>
        <taxon>Eukaryota</taxon>
        <taxon>Viridiplantae</taxon>
        <taxon>Streptophyta</taxon>
        <taxon>Embryophyta</taxon>
        <taxon>Tracheophyta</taxon>
        <taxon>Spermatophyta</taxon>
        <taxon>Magnoliopsida</taxon>
        <taxon>Liliopsida</taxon>
        <taxon>Poales</taxon>
        <taxon>Poaceae</taxon>
        <taxon>BOP clade</taxon>
        <taxon>Oryzoideae</taxon>
        <taxon>Oryzeae</taxon>
        <taxon>Zizaniinae</taxon>
        <taxon>Zizania</taxon>
    </lineage>
</organism>
<keyword evidence="2" id="KW-0804">Transcription</keyword>
<evidence type="ECO:0000256" key="1">
    <source>
        <dbReference type="ARBA" id="ARBA00023015"/>
    </source>
</evidence>
<keyword evidence="6" id="KW-1185">Reference proteome</keyword>
<name>A0A8J5WYB0_ZIZPA</name>
<reference evidence="5" key="1">
    <citation type="journal article" date="2021" name="bioRxiv">
        <title>Whole Genome Assembly and Annotation of Northern Wild Rice, Zizania palustris L., Supports a Whole Genome Duplication in the Zizania Genus.</title>
        <authorList>
            <person name="Haas M."/>
            <person name="Kono T."/>
            <person name="Macchietto M."/>
            <person name="Millas R."/>
            <person name="McGilp L."/>
            <person name="Shao M."/>
            <person name="Duquette J."/>
            <person name="Hirsch C.N."/>
            <person name="Kimball J."/>
        </authorList>
    </citation>
    <scope>NUCLEOTIDE SEQUENCE</scope>
    <source>
        <tissue evidence="5">Fresh leaf tissue</tissue>
    </source>
</reference>
<dbReference type="PANTHER" id="PTHR11618:SF24">
    <property type="entry name" value="OS03G0193600 PROTEIN"/>
    <property type="match status" value="1"/>
</dbReference>
<dbReference type="Pfam" id="PF08271">
    <property type="entry name" value="Zn_Ribbon_TF"/>
    <property type="match status" value="1"/>
</dbReference>
<dbReference type="Proteomes" id="UP000729402">
    <property type="component" value="Unassembled WGS sequence"/>
</dbReference>
<evidence type="ECO:0000259" key="4">
    <source>
        <dbReference type="PROSITE" id="PS51134"/>
    </source>
</evidence>
<dbReference type="GO" id="GO:0097550">
    <property type="term" value="C:transcription preinitiation complex"/>
    <property type="evidence" value="ECO:0007669"/>
    <property type="project" value="TreeGrafter"/>
</dbReference>
<comment type="caution">
    <text evidence="5">The sequence shown here is derived from an EMBL/GenBank/DDBJ whole genome shotgun (WGS) entry which is preliminary data.</text>
</comment>
<dbReference type="PANTHER" id="PTHR11618">
    <property type="entry name" value="TRANSCRIPTION INITIATION FACTOR IIB-RELATED"/>
    <property type="match status" value="1"/>
</dbReference>
<sequence>MSSFVGNEQRYCPSCRCWTAVVLDRATGDTICTQCALVLEERYIYRRDIGVAHAPAKRQAGANAGTSQLPVHINVGSSRDKTLVDAFHAISDMADRLGLVATVRDRAKELFKNLDEANKLCPRGPKRQVAYAACLNEGKPRTLKLALIHLISTSQLKELASVSCVSKDGRKEIGKVVKIIKELLGEQASRQAMAADYMTRFGSQLGMDRPELLVAKEAARRLEMNLDVRRSPRSIVAAIIYMVLQRTGTSKSVHDVSTATGVTEATIKEKCVRN</sequence>
<dbReference type="GO" id="GO:0008270">
    <property type="term" value="F:zinc ion binding"/>
    <property type="evidence" value="ECO:0007669"/>
    <property type="project" value="UniProtKB-KW"/>
</dbReference>